<dbReference type="SUPFAM" id="SSF47781">
    <property type="entry name" value="RuvA domain 2-like"/>
    <property type="match status" value="1"/>
</dbReference>
<dbReference type="InterPro" id="IPR003593">
    <property type="entry name" value="AAA+_ATPase"/>
</dbReference>
<feature type="binding site" evidence="3">
    <location>
        <begin position="347"/>
        <end position="351"/>
    </location>
    <ligand>
        <name>ATP</name>
        <dbReference type="ChEBI" id="CHEBI:30616"/>
    </ligand>
</feature>
<dbReference type="InterPro" id="IPR006345">
    <property type="entry name" value="RecD2"/>
</dbReference>
<evidence type="ECO:0000256" key="2">
    <source>
        <dbReference type="ARBA" id="ARBA00022840"/>
    </source>
</evidence>
<keyword evidence="7" id="KW-1185">Reference proteome</keyword>
<dbReference type="EC" id="5.6.2.3" evidence="3"/>
<comment type="caution">
    <text evidence="6">The sequence shown here is derived from an EMBL/GenBank/DDBJ whole genome shotgun (WGS) entry which is preliminary data.</text>
</comment>
<dbReference type="Gene3D" id="1.10.10.2220">
    <property type="match status" value="1"/>
</dbReference>
<dbReference type="Gene3D" id="3.40.50.300">
    <property type="entry name" value="P-loop containing nucleotide triphosphate hydrolases"/>
    <property type="match status" value="2"/>
</dbReference>
<accession>A0A9X5BCH9</accession>
<dbReference type="Pfam" id="PF18335">
    <property type="entry name" value="SH3_13"/>
    <property type="match status" value="1"/>
</dbReference>
<dbReference type="NCBIfam" id="TIGR01448">
    <property type="entry name" value="recD_rel"/>
    <property type="match status" value="1"/>
</dbReference>
<dbReference type="Pfam" id="PF14520">
    <property type="entry name" value="HHH_5"/>
    <property type="match status" value="1"/>
</dbReference>
<dbReference type="HAMAP" id="MF_01488">
    <property type="entry name" value="RecD2"/>
    <property type="match status" value="1"/>
</dbReference>
<dbReference type="Pfam" id="PF13538">
    <property type="entry name" value="UvrD_C_2"/>
    <property type="match status" value="1"/>
</dbReference>
<sequence>METVTGYVDHVIYRNKENGYAVVALVSEGEELVCVGTFRAVEAGETLKVSGSFVEHPLYGSQLKVESSEVMEPDDAVSMERYLGSGAIKGIGEAMAARIVKKFGQETFRIIEEEPERLAEIKGISQRKAQEIATQMIEKRDMRKAFVFLQKYGISNTLAVKIYHQYGMELYGIMEENPYRLAEDIDGVGFKIADEIAGRIGIHTDSDFRIRSGILYVLLMASADGHIYLPADNLLMRTAELLGLSPEAIEPQFANLAMDRKLVIKLKEEEKRVYASTYYYAELSCARMLHDLNVTVGDEALVTEEKKVRELLRILEQEQRLKLDELQQKAVLESVKSGLMVLSGGPGTGKTTTINTIIRYFEKEGMDILLAAPTGRAAKRMTEATGYEARTIHRLLEVNGSVEEEKRGQFERNEENPLEADVIIIDEMSMVDIFLFKALLCAISVGTRLIMVGDVDQLPSVGPGQVLRDLINSNRFPVVMLKKIFRQAGESDIVVNAHKINHGENIALDNKSRDFFFLERADVNVIYKHMIQLIREKLPPYVEAVPYDIQVLTPMRKGNLGVEVLNGILQRYLNPPSLEKKEYASGERIFREGDKVMQVKNNYQLPWEIVSKYGITIDKGTGVFNGDVGVIKEINEVAGQLTVEYDEHRRVDYAFAGLEEIELAYAITIHKSQGSEYPAVILPLLSGPKMLFNRNLLYTAVTRARKCVTILGSSRTVQEMIQNERQNKRYTSLCDRIKEINGTEA</sequence>
<keyword evidence="3" id="KW-0413">Isomerase</keyword>
<dbReference type="AlphaFoldDB" id="A0A9X5BCH9"/>
<dbReference type="PANTHER" id="PTHR43788">
    <property type="entry name" value="DNA2/NAM7 HELICASE FAMILY MEMBER"/>
    <property type="match status" value="1"/>
</dbReference>
<keyword evidence="3" id="KW-0238">DNA-binding</keyword>
<dbReference type="GO" id="GO:0003677">
    <property type="term" value="F:DNA binding"/>
    <property type="evidence" value="ECO:0007669"/>
    <property type="project" value="UniProtKB-UniRule"/>
</dbReference>
<dbReference type="CDD" id="cd18809">
    <property type="entry name" value="SF1_C_RecD"/>
    <property type="match status" value="1"/>
</dbReference>
<dbReference type="RefSeq" id="WP_160558284.1">
    <property type="nucleotide sequence ID" value="NZ_QZDT01000001.1"/>
</dbReference>
<dbReference type="GO" id="GO:0016787">
    <property type="term" value="F:hydrolase activity"/>
    <property type="evidence" value="ECO:0007669"/>
    <property type="project" value="UniProtKB-KW"/>
</dbReference>
<dbReference type="CDD" id="cd17933">
    <property type="entry name" value="DEXSc_RecD-like"/>
    <property type="match status" value="1"/>
</dbReference>
<dbReference type="SMART" id="SM00382">
    <property type="entry name" value="AAA"/>
    <property type="match status" value="1"/>
</dbReference>
<keyword evidence="2 3" id="KW-0067">ATP-binding</keyword>
<comment type="similarity">
    <text evidence="3">Belongs to the RecD family. RecD2 subfamily.</text>
</comment>
<dbReference type="InterPro" id="IPR010994">
    <property type="entry name" value="RuvA_2-like"/>
</dbReference>
<protein>
    <recommendedName>
        <fullName evidence="3">ATP-dependent RecD2 DNA helicase</fullName>
        <ecNumber evidence="3">5.6.2.3</ecNumber>
    </recommendedName>
    <alternativeName>
        <fullName evidence="3">DNA 5'-3' helicase subunit RecD2</fullName>
    </alternativeName>
</protein>
<proteinExistence type="inferred from homology"/>
<dbReference type="EMBL" id="QZDT01000001">
    <property type="protein sequence ID" value="NBJ91203.1"/>
    <property type="molecule type" value="Genomic_DNA"/>
</dbReference>
<evidence type="ECO:0000259" key="5">
    <source>
        <dbReference type="SMART" id="SM00382"/>
    </source>
</evidence>
<evidence type="ECO:0000256" key="1">
    <source>
        <dbReference type="ARBA" id="ARBA00022741"/>
    </source>
</evidence>
<dbReference type="Pfam" id="PF13245">
    <property type="entry name" value="AAA_19"/>
    <property type="match status" value="1"/>
</dbReference>
<dbReference type="InterPro" id="IPR050534">
    <property type="entry name" value="Coronavir_polyprotein_1ab"/>
</dbReference>
<dbReference type="Pfam" id="PF23139">
    <property type="entry name" value="OB_YrrC"/>
    <property type="match status" value="1"/>
</dbReference>
<dbReference type="Pfam" id="PF14490">
    <property type="entry name" value="HHH_RecD2"/>
    <property type="match status" value="1"/>
</dbReference>
<feature type="coiled-coil region" evidence="4">
    <location>
        <begin position="301"/>
        <end position="329"/>
    </location>
</feature>
<keyword evidence="4" id="KW-0175">Coiled coil</keyword>
<dbReference type="InterPro" id="IPR041451">
    <property type="entry name" value="RecD2_SH13"/>
</dbReference>
<dbReference type="InterPro" id="IPR027785">
    <property type="entry name" value="UvrD-like_helicase_C"/>
</dbReference>
<evidence type="ECO:0000313" key="6">
    <source>
        <dbReference type="EMBL" id="NBJ91203.1"/>
    </source>
</evidence>
<organism evidence="6 7">
    <name type="scientific">Parablautia muri</name>
    <dbReference type="NCBI Taxonomy" id="2320879"/>
    <lineage>
        <taxon>Bacteria</taxon>
        <taxon>Bacillati</taxon>
        <taxon>Bacillota</taxon>
        <taxon>Clostridia</taxon>
        <taxon>Lachnospirales</taxon>
        <taxon>Lachnospiraceae</taxon>
        <taxon>Parablautia</taxon>
    </lineage>
</organism>
<reference evidence="6" key="1">
    <citation type="submission" date="2018-09" db="EMBL/GenBank/DDBJ databases">
        <title>Murine metabolic-syndrome-specific gut microbial biobank.</title>
        <authorList>
            <person name="Liu C."/>
        </authorList>
    </citation>
    <scope>NUCLEOTIDE SEQUENCE</scope>
    <source>
        <strain evidence="6">D42-62</strain>
    </source>
</reference>
<dbReference type="InterPro" id="IPR029493">
    <property type="entry name" value="RecD2-like_HHH"/>
</dbReference>
<dbReference type="Gene3D" id="2.30.30.940">
    <property type="match status" value="1"/>
</dbReference>
<feature type="domain" description="AAA+ ATPase" evidence="5">
    <location>
        <begin position="336"/>
        <end position="485"/>
    </location>
</feature>
<evidence type="ECO:0000256" key="3">
    <source>
        <dbReference type="HAMAP-Rule" id="MF_01488"/>
    </source>
</evidence>
<dbReference type="GO" id="GO:0043139">
    <property type="term" value="F:5'-3' DNA helicase activity"/>
    <property type="evidence" value="ECO:0007669"/>
    <property type="project" value="UniProtKB-UniRule"/>
</dbReference>
<gene>
    <name evidence="3" type="primary">recD2</name>
    <name evidence="6" type="ORF">D5281_01060</name>
</gene>
<comment type="catalytic activity">
    <reaction evidence="3">
        <text>ATP + H2O = ADP + phosphate + H(+)</text>
        <dbReference type="Rhea" id="RHEA:13065"/>
        <dbReference type="ChEBI" id="CHEBI:15377"/>
        <dbReference type="ChEBI" id="CHEBI:15378"/>
        <dbReference type="ChEBI" id="CHEBI:30616"/>
        <dbReference type="ChEBI" id="CHEBI:43474"/>
        <dbReference type="ChEBI" id="CHEBI:456216"/>
        <dbReference type="EC" id="5.6.2.3"/>
    </reaction>
</comment>
<dbReference type="InterPro" id="IPR055446">
    <property type="entry name" value="RecD2_N_OB"/>
</dbReference>
<dbReference type="Proteomes" id="UP001154420">
    <property type="component" value="Unassembled WGS sequence"/>
</dbReference>
<dbReference type="GO" id="GO:0005524">
    <property type="term" value="F:ATP binding"/>
    <property type="evidence" value="ECO:0007669"/>
    <property type="project" value="UniProtKB-UniRule"/>
</dbReference>
<dbReference type="OrthoDB" id="9803432at2"/>
<dbReference type="GO" id="GO:0009338">
    <property type="term" value="C:exodeoxyribonuclease V complex"/>
    <property type="evidence" value="ECO:0007669"/>
    <property type="project" value="TreeGrafter"/>
</dbReference>
<dbReference type="GO" id="GO:0017116">
    <property type="term" value="F:single-stranded DNA helicase activity"/>
    <property type="evidence" value="ECO:0007669"/>
    <property type="project" value="TreeGrafter"/>
</dbReference>
<keyword evidence="3 6" id="KW-0347">Helicase</keyword>
<evidence type="ECO:0000313" key="7">
    <source>
        <dbReference type="Proteomes" id="UP001154420"/>
    </source>
</evidence>
<dbReference type="GO" id="GO:0006310">
    <property type="term" value="P:DNA recombination"/>
    <property type="evidence" value="ECO:0007669"/>
    <property type="project" value="InterPro"/>
</dbReference>
<dbReference type="InterPro" id="IPR027417">
    <property type="entry name" value="P-loop_NTPase"/>
</dbReference>
<dbReference type="Gene3D" id="1.10.150.20">
    <property type="entry name" value="5' to 3' exonuclease, C-terminal subdomain"/>
    <property type="match status" value="1"/>
</dbReference>
<keyword evidence="3" id="KW-0378">Hydrolase</keyword>
<dbReference type="PANTHER" id="PTHR43788:SF6">
    <property type="entry name" value="DNA HELICASE B"/>
    <property type="match status" value="1"/>
</dbReference>
<comment type="function">
    <text evidence="3">DNA-dependent ATPase and ATP-dependent 5'-3' DNA helicase. Has no activity on blunt DNA or DNA with 3'-overhangs, requires at least 10 bases of 5'-ssDNA for helicase activity.</text>
</comment>
<name>A0A9X5BCH9_9FIRM</name>
<dbReference type="SUPFAM" id="SSF52540">
    <property type="entry name" value="P-loop containing nucleoside triphosphate hydrolases"/>
    <property type="match status" value="1"/>
</dbReference>
<evidence type="ECO:0000256" key="4">
    <source>
        <dbReference type="SAM" id="Coils"/>
    </source>
</evidence>
<keyword evidence="1 3" id="KW-0547">Nucleotide-binding</keyword>